<dbReference type="AlphaFoldDB" id="A0A2T0KLX1"/>
<dbReference type="Proteomes" id="UP000239415">
    <property type="component" value="Unassembled WGS sequence"/>
</dbReference>
<organism evidence="1 2">
    <name type="scientific">Actinoplanes italicus</name>
    <dbReference type="NCBI Taxonomy" id="113567"/>
    <lineage>
        <taxon>Bacteria</taxon>
        <taxon>Bacillati</taxon>
        <taxon>Actinomycetota</taxon>
        <taxon>Actinomycetes</taxon>
        <taxon>Micromonosporales</taxon>
        <taxon>Micromonosporaceae</taxon>
        <taxon>Actinoplanes</taxon>
    </lineage>
</organism>
<reference evidence="1 2" key="1">
    <citation type="submission" date="2018-03" db="EMBL/GenBank/DDBJ databases">
        <title>Genomic Encyclopedia of Archaeal and Bacterial Type Strains, Phase II (KMG-II): from individual species to whole genera.</title>
        <authorList>
            <person name="Goeker M."/>
        </authorList>
    </citation>
    <scope>NUCLEOTIDE SEQUENCE [LARGE SCALE GENOMIC DNA]</scope>
    <source>
        <strain evidence="1 2">DSM 43146</strain>
    </source>
</reference>
<dbReference type="OrthoDB" id="3294797at2"/>
<gene>
    <name evidence="1" type="ORF">CLV67_102405</name>
</gene>
<protein>
    <submittedName>
        <fullName evidence="1">Uncharacterized protein</fullName>
    </submittedName>
</protein>
<proteinExistence type="predicted"/>
<comment type="caution">
    <text evidence="1">The sequence shown here is derived from an EMBL/GenBank/DDBJ whole genome shotgun (WGS) entry which is preliminary data.</text>
</comment>
<accession>A0A2T0KLX1</accession>
<evidence type="ECO:0000313" key="1">
    <source>
        <dbReference type="EMBL" id="PRX24628.1"/>
    </source>
</evidence>
<dbReference type="EMBL" id="PVMZ01000002">
    <property type="protein sequence ID" value="PRX24628.1"/>
    <property type="molecule type" value="Genomic_DNA"/>
</dbReference>
<dbReference type="RefSeq" id="WP_106316112.1">
    <property type="nucleotide sequence ID" value="NZ_BOMO01000013.1"/>
</dbReference>
<name>A0A2T0KLX1_9ACTN</name>
<sequence length="277" mass="28516">MNGVLHRKWLLAGLIVVVLVAGVVLVLRSSQAPTSGTSSCRLATPGSAEPVGGTSGIEVVEQGHSRVVGETPWVSMGAVLRNTTGRVAYRTEVTLDALGADGRAVIWADHEVAETQVVPVIPPGGSVAVGNSLALSEEFQDGRISVRVTIRIGQWLDAGDGADGLGGVKATLVAGSGKRSSDGLGSVAYLAESPHCAAMTSRGVAMVFRSDTGKIVGGTLNNGPELYVCEPGRHEVTSANTGQPGVPADADLDRTAITVYCDFDRPRHPPVSGAPYN</sequence>
<evidence type="ECO:0000313" key="2">
    <source>
        <dbReference type="Proteomes" id="UP000239415"/>
    </source>
</evidence>
<keyword evidence="2" id="KW-1185">Reference proteome</keyword>